<dbReference type="EMBL" id="CADCTA010000076">
    <property type="protein sequence ID" value="CAA9247817.1"/>
    <property type="molecule type" value="Genomic_DNA"/>
</dbReference>
<keyword evidence="5 14" id="KW-0812">Transmembrane</keyword>
<evidence type="ECO:0000256" key="1">
    <source>
        <dbReference type="ARBA" id="ARBA00004651"/>
    </source>
</evidence>
<evidence type="ECO:0000256" key="9">
    <source>
        <dbReference type="ARBA" id="ARBA00022833"/>
    </source>
</evidence>
<reference evidence="19" key="1">
    <citation type="submission" date="2020-02" db="EMBL/GenBank/DDBJ databases">
        <authorList>
            <person name="Meier V. D."/>
        </authorList>
    </citation>
    <scope>NUCLEOTIDE SEQUENCE</scope>
    <source>
        <strain evidence="19">AVDCRST_MAG42</strain>
    </source>
</reference>
<keyword evidence="10 14" id="KW-1133">Transmembrane helix</keyword>
<keyword evidence="13 14" id="KW-0472">Membrane</keyword>
<evidence type="ECO:0000256" key="12">
    <source>
        <dbReference type="ARBA" id="ARBA00023122"/>
    </source>
</evidence>
<comment type="subcellular location">
    <subcellularLocation>
        <location evidence="1">Cell membrane</location>
        <topology evidence="1">Multi-pass membrane protein</topology>
    </subcellularLocation>
</comment>
<dbReference type="InterPro" id="IPR008915">
    <property type="entry name" value="Peptidase_M50"/>
</dbReference>
<feature type="binding site" evidence="16">
    <location>
        <position position="158"/>
    </location>
    <ligand>
        <name>Zn(2+)</name>
        <dbReference type="ChEBI" id="CHEBI:29105"/>
        <note>catalytic</note>
    </ligand>
</feature>
<evidence type="ECO:0000256" key="8">
    <source>
        <dbReference type="ARBA" id="ARBA00022801"/>
    </source>
</evidence>
<keyword evidence="8 14" id="KW-0378">Hydrolase</keyword>
<dbReference type="PROSITE" id="PS51371">
    <property type="entry name" value="CBS"/>
    <property type="match status" value="2"/>
</dbReference>
<keyword evidence="4 14" id="KW-0645">Protease</keyword>
<keyword evidence="11 14" id="KW-0482">Metalloprotease</keyword>
<keyword evidence="6 14" id="KW-0479">Metal-binding</keyword>
<dbReference type="InterPro" id="IPR000644">
    <property type="entry name" value="CBS_dom"/>
</dbReference>
<evidence type="ECO:0000256" key="3">
    <source>
        <dbReference type="ARBA" id="ARBA00022475"/>
    </source>
</evidence>
<dbReference type="Pfam" id="PF00571">
    <property type="entry name" value="CBS"/>
    <property type="match status" value="2"/>
</dbReference>
<feature type="active site" evidence="15">
    <location>
        <position position="59"/>
    </location>
</feature>
<feature type="domain" description="CBS" evidence="18">
    <location>
        <begin position="298"/>
        <end position="356"/>
    </location>
</feature>
<feature type="transmembrane region" description="Helical" evidence="14">
    <location>
        <begin position="98"/>
        <end position="123"/>
    </location>
</feature>
<keyword evidence="12 17" id="KW-0129">CBS domain</keyword>
<comment type="caution">
    <text evidence="14">Lacks conserved residue(s) required for the propagation of feature annotation.</text>
</comment>
<keyword evidence="7" id="KW-0677">Repeat</keyword>
<evidence type="ECO:0000256" key="6">
    <source>
        <dbReference type="ARBA" id="ARBA00022723"/>
    </source>
</evidence>
<dbReference type="Gene3D" id="3.10.580.10">
    <property type="entry name" value="CBS-domain"/>
    <property type="match status" value="2"/>
</dbReference>
<feature type="transmembrane region" description="Helical" evidence="14">
    <location>
        <begin position="7"/>
        <end position="33"/>
    </location>
</feature>
<feature type="binding site" evidence="16">
    <location>
        <position position="62"/>
    </location>
    <ligand>
        <name>Zn(2+)</name>
        <dbReference type="ChEBI" id="CHEBI:29105"/>
        <note>catalytic</note>
    </ligand>
</feature>
<name>A0A6J4IBW6_9BACT</name>
<dbReference type="GO" id="GO:0005886">
    <property type="term" value="C:plasma membrane"/>
    <property type="evidence" value="ECO:0007669"/>
    <property type="project" value="UniProtKB-SubCell"/>
</dbReference>
<dbReference type="InterPro" id="IPR046342">
    <property type="entry name" value="CBS_dom_sf"/>
</dbReference>
<evidence type="ECO:0000256" key="4">
    <source>
        <dbReference type="ARBA" id="ARBA00022670"/>
    </source>
</evidence>
<comment type="cofactor">
    <cofactor evidence="14 16">
        <name>Zn(2+)</name>
        <dbReference type="ChEBI" id="CHEBI:29105"/>
    </cofactor>
    <text evidence="14 16">Binds 1 zinc ion per subunit.</text>
</comment>
<evidence type="ECO:0000256" key="11">
    <source>
        <dbReference type="ARBA" id="ARBA00023049"/>
    </source>
</evidence>
<evidence type="ECO:0000256" key="15">
    <source>
        <dbReference type="PIRSR" id="PIRSR006404-1"/>
    </source>
</evidence>
<evidence type="ECO:0000256" key="16">
    <source>
        <dbReference type="PIRSR" id="PIRSR006404-2"/>
    </source>
</evidence>
<evidence type="ECO:0000256" key="13">
    <source>
        <dbReference type="ARBA" id="ARBA00023136"/>
    </source>
</evidence>
<feature type="transmembrane region" description="Helical" evidence="14">
    <location>
        <begin position="39"/>
        <end position="57"/>
    </location>
</feature>
<proteinExistence type="inferred from homology"/>
<dbReference type="SUPFAM" id="SSF54631">
    <property type="entry name" value="CBS-domain pair"/>
    <property type="match status" value="1"/>
</dbReference>
<dbReference type="CDD" id="cd06164">
    <property type="entry name" value="S2P-M50_SpoIVFB_CBS"/>
    <property type="match status" value="1"/>
</dbReference>
<evidence type="ECO:0000256" key="14">
    <source>
        <dbReference type="PIRNR" id="PIRNR006404"/>
    </source>
</evidence>
<evidence type="ECO:0000256" key="2">
    <source>
        <dbReference type="ARBA" id="ARBA00007931"/>
    </source>
</evidence>
<organism evidence="19">
    <name type="scientific">uncultured Chthoniobacterales bacterium</name>
    <dbReference type="NCBI Taxonomy" id="1836801"/>
    <lineage>
        <taxon>Bacteria</taxon>
        <taxon>Pseudomonadati</taxon>
        <taxon>Verrucomicrobiota</taxon>
        <taxon>Spartobacteria</taxon>
        <taxon>Chthoniobacterales</taxon>
        <taxon>environmental samples</taxon>
    </lineage>
</organism>
<evidence type="ECO:0000256" key="7">
    <source>
        <dbReference type="ARBA" id="ARBA00022737"/>
    </source>
</evidence>
<dbReference type="PANTHER" id="PTHR39188:SF3">
    <property type="entry name" value="STAGE IV SPORULATION PROTEIN FB"/>
    <property type="match status" value="1"/>
</dbReference>
<dbReference type="Pfam" id="PF02163">
    <property type="entry name" value="Peptidase_M50"/>
    <property type="match status" value="2"/>
</dbReference>
<accession>A0A6J4IBW6</accession>
<evidence type="ECO:0000256" key="5">
    <source>
        <dbReference type="ARBA" id="ARBA00022692"/>
    </source>
</evidence>
<evidence type="ECO:0000256" key="10">
    <source>
        <dbReference type="ARBA" id="ARBA00022989"/>
    </source>
</evidence>
<dbReference type="InterPro" id="IPR016483">
    <property type="entry name" value="UCP006404_Pept_M50_CBS"/>
</dbReference>
<dbReference type="PIRSF" id="PIRSF006404">
    <property type="entry name" value="UCP006404_Pept_M50_CBS"/>
    <property type="match status" value="1"/>
</dbReference>
<evidence type="ECO:0000313" key="19">
    <source>
        <dbReference type="EMBL" id="CAA9247817.1"/>
    </source>
</evidence>
<keyword evidence="3" id="KW-1003">Cell membrane</keyword>
<keyword evidence="9 14" id="KW-0862">Zinc</keyword>
<evidence type="ECO:0000259" key="18">
    <source>
        <dbReference type="PROSITE" id="PS51371"/>
    </source>
</evidence>
<feature type="binding site" evidence="16">
    <location>
        <position position="58"/>
    </location>
    <ligand>
        <name>Zn(2+)</name>
        <dbReference type="ChEBI" id="CHEBI:29105"/>
        <note>catalytic</note>
    </ligand>
</feature>
<feature type="domain" description="CBS" evidence="18">
    <location>
        <begin position="235"/>
        <end position="291"/>
    </location>
</feature>
<protein>
    <recommendedName>
        <fullName evidence="14">Zinc metalloprotease</fullName>
    </recommendedName>
</protein>
<evidence type="ECO:0000256" key="17">
    <source>
        <dbReference type="PROSITE-ProRule" id="PRU00703"/>
    </source>
</evidence>
<comment type="similarity">
    <text evidence="2 14">Belongs to the peptidase M50B family.</text>
</comment>
<dbReference type="GO" id="GO:0008237">
    <property type="term" value="F:metallopeptidase activity"/>
    <property type="evidence" value="ECO:0007669"/>
    <property type="project" value="UniProtKB-UniRule"/>
</dbReference>
<dbReference type="GO" id="GO:0046872">
    <property type="term" value="F:metal ion binding"/>
    <property type="evidence" value="ECO:0007669"/>
    <property type="project" value="UniProtKB-UniRule"/>
</dbReference>
<dbReference type="PANTHER" id="PTHR39188">
    <property type="entry name" value="MEMBRANE-ASSOCIATED ZINC METALLOPROTEASE M50B"/>
    <property type="match status" value="1"/>
</dbReference>
<dbReference type="SMART" id="SM00116">
    <property type="entry name" value="CBS"/>
    <property type="match status" value="2"/>
</dbReference>
<gene>
    <name evidence="19" type="ORF">AVDCRST_MAG42-2078</name>
</gene>
<sequence>MSWSIPIFRVAGILVRLHVTFLLLLAFLAYTYYAQGGSAVAAARVLFILLLFLCVLLHEFGHAIAAKAFGINTPDITLLPIGGVARLERMPEKPSQELIVALAGPAVNVVIALGLFIVVGFGGVMDANNPESGGMLAQLMRINVWLVLFNLLPAFPMDGGRVVRALLATRMNYARATQIAATIGQACAFIFGFAGLFGNPMLIFIALFIYIGASQEAAVAQMKDVSRGLPVSSAMVREFRTLPEHASLEDAVDALLATSQHDFPVVSATGAVTGVLLRNDLIAALRKQDSTITVGDVMRRGVPTVTTGTCFTEAFRIMQESNVPALPVLDPARRLVGLLTPENVTELMMIHSALPGRRIGHILPQPS</sequence>
<dbReference type="AlphaFoldDB" id="A0A6J4IBW6"/>
<dbReference type="GO" id="GO:0006508">
    <property type="term" value="P:proteolysis"/>
    <property type="evidence" value="ECO:0007669"/>
    <property type="project" value="UniProtKB-KW"/>
</dbReference>